<evidence type="ECO:0000313" key="3">
    <source>
        <dbReference type="Proteomes" id="UP001303046"/>
    </source>
</evidence>
<evidence type="ECO:0000313" key="2">
    <source>
        <dbReference type="EMBL" id="KAK6726780.1"/>
    </source>
</evidence>
<keyword evidence="1" id="KW-0812">Transmembrane</keyword>
<protein>
    <recommendedName>
        <fullName evidence="4">ShKT domain-containing protein</fullName>
    </recommendedName>
</protein>
<sequence length="170" mass="19347">MEYSYELKADQTFGHLIFGGVIYRCVSIYVTKMINTTVLSFADSFLLLILLLHVCGQKRFGTSKFHLIKERKANELHNDSAGFLERGNGGLLKISCRELEVTSSQTLLLLIHCFCLTFPTLSAQDEYDVVKKSEEETSSTDCIWKRHVEENMVTCTNKCSFARMSSRRLG</sequence>
<dbReference type="Proteomes" id="UP001303046">
    <property type="component" value="Unassembled WGS sequence"/>
</dbReference>
<dbReference type="EMBL" id="JAVFWL010000001">
    <property type="protein sequence ID" value="KAK6726780.1"/>
    <property type="molecule type" value="Genomic_DNA"/>
</dbReference>
<keyword evidence="1" id="KW-0472">Membrane</keyword>
<feature type="transmembrane region" description="Helical" evidence="1">
    <location>
        <begin position="37"/>
        <end position="55"/>
    </location>
</feature>
<feature type="transmembrane region" description="Helical" evidence="1">
    <location>
        <begin position="12"/>
        <end position="31"/>
    </location>
</feature>
<name>A0ABR1BNI5_NECAM</name>
<comment type="caution">
    <text evidence="2">The sequence shown here is derived from an EMBL/GenBank/DDBJ whole genome shotgun (WGS) entry which is preliminary data.</text>
</comment>
<gene>
    <name evidence="2" type="primary">Necator_chrI.g970</name>
    <name evidence="2" type="ORF">RB195_004846</name>
</gene>
<reference evidence="2 3" key="1">
    <citation type="submission" date="2023-08" db="EMBL/GenBank/DDBJ databases">
        <title>A Necator americanus chromosomal reference genome.</title>
        <authorList>
            <person name="Ilik V."/>
            <person name="Petrzelkova K.J."/>
            <person name="Pardy F."/>
            <person name="Fuh T."/>
            <person name="Niatou-Singa F.S."/>
            <person name="Gouil Q."/>
            <person name="Baker L."/>
            <person name="Ritchie M.E."/>
            <person name="Jex A.R."/>
            <person name="Gazzola D."/>
            <person name="Li H."/>
            <person name="Toshio Fujiwara R."/>
            <person name="Zhan B."/>
            <person name="Aroian R.V."/>
            <person name="Pafco B."/>
            <person name="Schwarz E.M."/>
        </authorList>
    </citation>
    <scope>NUCLEOTIDE SEQUENCE [LARGE SCALE GENOMIC DNA]</scope>
    <source>
        <strain evidence="2 3">Aroian</strain>
        <tissue evidence="2">Whole animal</tissue>
    </source>
</reference>
<keyword evidence="3" id="KW-1185">Reference proteome</keyword>
<evidence type="ECO:0008006" key="4">
    <source>
        <dbReference type="Google" id="ProtNLM"/>
    </source>
</evidence>
<evidence type="ECO:0000256" key="1">
    <source>
        <dbReference type="SAM" id="Phobius"/>
    </source>
</evidence>
<organism evidence="2 3">
    <name type="scientific">Necator americanus</name>
    <name type="common">Human hookworm</name>
    <dbReference type="NCBI Taxonomy" id="51031"/>
    <lineage>
        <taxon>Eukaryota</taxon>
        <taxon>Metazoa</taxon>
        <taxon>Ecdysozoa</taxon>
        <taxon>Nematoda</taxon>
        <taxon>Chromadorea</taxon>
        <taxon>Rhabditida</taxon>
        <taxon>Rhabditina</taxon>
        <taxon>Rhabditomorpha</taxon>
        <taxon>Strongyloidea</taxon>
        <taxon>Ancylostomatidae</taxon>
        <taxon>Bunostominae</taxon>
        <taxon>Necator</taxon>
    </lineage>
</organism>
<keyword evidence="1" id="KW-1133">Transmembrane helix</keyword>
<proteinExistence type="predicted"/>
<accession>A0ABR1BNI5</accession>